<accession>A0A7X1AZW3</accession>
<feature type="transmembrane region" description="Helical" evidence="1">
    <location>
        <begin position="12"/>
        <end position="36"/>
    </location>
</feature>
<gene>
    <name evidence="2" type="ORF">H5P30_14835</name>
</gene>
<reference evidence="2 3" key="1">
    <citation type="submission" date="2020-07" db="EMBL/GenBank/DDBJ databases">
        <authorList>
            <person name="Feng X."/>
        </authorList>
    </citation>
    <scope>NUCLEOTIDE SEQUENCE [LARGE SCALE GENOMIC DNA]</scope>
    <source>
        <strain evidence="2 3">JCM14086</strain>
    </source>
</reference>
<name>A0A7X1AZW3_9BACT</name>
<protein>
    <recommendedName>
        <fullName evidence="4">AsmA-like C-terminal domain-containing protein</fullName>
    </recommendedName>
</protein>
<proteinExistence type="predicted"/>
<keyword evidence="1" id="KW-0812">Transmembrane</keyword>
<evidence type="ECO:0008006" key="4">
    <source>
        <dbReference type="Google" id="ProtNLM"/>
    </source>
</evidence>
<sequence length="894" mass="100663">MFCRQRECKWVGCLLWVFTALLGVLLVIQIPLVLFLSLHRDLMIPAPWVEKAINHRIGDLYKVSVGAANLNEDGTIELEDLQIRNFNGREIARAESIQVDFYLPSIVFGIFNPEQFKAKNVELFDLREPLGISESVLTLEALNIIREDNTWRLDDARIYWEEGLEISASGALPKSIRKIESDEIVDAEDPLPPILEKIYRLESELQRLKNPFLSIRLSATEDAKTLAHLSLSADRVELPFGARLEKEVRLTSSMTVSQNFLKLGPIQLRSEKAYYGEDATLSNPNLRLDPPGTLSSAAFIAGADIRLSAAEISNDYVNLENPTLSIDMGLGFTATLSGQTSLYGSPFALGGTVNLLRRSGTLRATGTLPIDAAIKHPAVPALAREHHIAFDQGVYLDLRTSFQKGELIPETIQYHAETEAFDIMGFTGIYAEADGNILPRDLVLEVDDLSVQKEKYHLQGTYRHDFISNEFEFTIKGGFLPMDISGWMRDWWDTVWKDFEFYEIPYADLAIIGDWDHHDEREIFGGLRFRNILLKEMHVDRGYARLRNLPYLFELLDLHAYRPEGMASGYYAVLLDMETREVYSREYDLKTSMDFDKIAPLFGESLEDHFAQFKLIGAPDLKIQGTLYPPIEGKDSPGDYLKVDASTDQPLTFRDIQLEYLELSAVFSIDTLRLDPVTFGLGGGTGRGWIVNRPDSAAQGRNSIQLTFTDGIPAHVVDAVPQLKKTVGDRIDHGKDQDPEDHKLDFSIEFSGDLESPESLIGAGEFNLITPNLANVRLLGILSRISEELPLPVTLGSFQFESASSTFLLNRGLVEFPNLTLKSPSSQLISSGIYEMAKKSIDFNAQMQLLGSVKFPILAQIGMLLKPFGRVFEFRIWGELDDLDWRLYLDPRSW</sequence>
<comment type="caution">
    <text evidence="2">The sequence shown here is derived from an EMBL/GenBank/DDBJ whole genome shotgun (WGS) entry which is preliminary data.</text>
</comment>
<dbReference type="Proteomes" id="UP000525652">
    <property type="component" value="Unassembled WGS sequence"/>
</dbReference>
<evidence type="ECO:0000313" key="3">
    <source>
        <dbReference type="Proteomes" id="UP000525652"/>
    </source>
</evidence>
<keyword evidence="1" id="KW-0472">Membrane</keyword>
<evidence type="ECO:0000313" key="2">
    <source>
        <dbReference type="EMBL" id="MBC2603056.1"/>
    </source>
</evidence>
<dbReference type="RefSeq" id="WP_185693699.1">
    <property type="nucleotide sequence ID" value="NZ_JACHVA010000117.1"/>
</dbReference>
<dbReference type="AlphaFoldDB" id="A0A7X1AZW3"/>
<organism evidence="2 3">
    <name type="scientific">Puniceicoccus vermicola</name>
    <dbReference type="NCBI Taxonomy" id="388746"/>
    <lineage>
        <taxon>Bacteria</taxon>
        <taxon>Pseudomonadati</taxon>
        <taxon>Verrucomicrobiota</taxon>
        <taxon>Opitutia</taxon>
        <taxon>Puniceicoccales</taxon>
        <taxon>Puniceicoccaceae</taxon>
        <taxon>Puniceicoccus</taxon>
    </lineage>
</organism>
<keyword evidence="3" id="KW-1185">Reference proteome</keyword>
<evidence type="ECO:0000256" key="1">
    <source>
        <dbReference type="SAM" id="Phobius"/>
    </source>
</evidence>
<dbReference type="EMBL" id="JACHVA010000117">
    <property type="protein sequence ID" value="MBC2603056.1"/>
    <property type="molecule type" value="Genomic_DNA"/>
</dbReference>
<keyword evidence="1" id="KW-1133">Transmembrane helix</keyword>